<feature type="transmembrane region" description="Helical" evidence="1">
    <location>
        <begin position="21"/>
        <end position="43"/>
    </location>
</feature>
<sequence>MFEYRYPTPANKPFHMSYRRLLTLIFLCITLVNISSMLFYTIMHLQRINIKEEREKFDLTSQYSSYYPLTNKDAYSVVRFIHFIALIVGISVRFFGLIAIGFCGKEFSDIEYESSDKRESFTGSLSYTCSMIVLLAAYYVGIVRLTIFDLICHYLLTIIGAIFVGFALQPRENYSKELNTLPI</sequence>
<keyword evidence="1" id="KW-1133">Transmembrane helix</keyword>
<dbReference type="Proteomes" id="UP001142055">
    <property type="component" value="Chromosome 3"/>
</dbReference>
<feature type="transmembrane region" description="Helical" evidence="1">
    <location>
        <begin position="124"/>
        <end position="141"/>
    </location>
</feature>
<dbReference type="EMBL" id="JAPWDV010000003">
    <property type="protein sequence ID" value="KAJ6218144.1"/>
    <property type="molecule type" value="Genomic_DNA"/>
</dbReference>
<evidence type="ECO:0000313" key="2">
    <source>
        <dbReference type="EMBL" id="KAJ6218144.1"/>
    </source>
</evidence>
<protein>
    <submittedName>
        <fullName evidence="2">Uncharacterized protein</fullName>
    </submittedName>
</protein>
<evidence type="ECO:0000256" key="1">
    <source>
        <dbReference type="SAM" id="Phobius"/>
    </source>
</evidence>
<dbReference type="AlphaFoldDB" id="A0A9Q0M340"/>
<reference evidence="2" key="1">
    <citation type="submission" date="2022-12" db="EMBL/GenBank/DDBJ databases">
        <title>Genome assemblies of Blomia tropicalis.</title>
        <authorList>
            <person name="Cui Y."/>
        </authorList>
    </citation>
    <scope>NUCLEOTIDE SEQUENCE</scope>
    <source>
        <tissue evidence="2">Adult mites</tissue>
    </source>
</reference>
<accession>A0A9Q0M340</accession>
<gene>
    <name evidence="2" type="ORF">RDWZM_009301</name>
</gene>
<keyword evidence="3" id="KW-1185">Reference proteome</keyword>
<evidence type="ECO:0000313" key="3">
    <source>
        <dbReference type="Proteomes" id="UP001142055"/>
    </source>
</evidence>
<dbReference type="OMA" id="PRENYSK"/>
<feature type="transmembrane region" description="Helical" evidence="1">
    <location>
        <begin position="147"/>
        <end position="168"/>
    </location>
</feature>
<organism evidence="2 3">
    <name type="scientific">Blomia tropicalis</name>
    <name type="common">Mite</name>
    <dbReference type="NCBI Taxonomy" id="40697"/>
    <lineage>
        <taxon>Eukaryota</taxon>
        <taxon>Metazoa</taxon>
        <taxon>Ecdysozoa</taxon>
        <taxon>Arthropoda</taxon>
        <taxon>Chelicerata</taxon>
        <taxon>Arachnida</taxon>
        <taxon>Acari</taxon>
        <taxon>Acariformes</taxon>
        <taxon>Sarcoptiformes</taxon>
        <taxon>Astigmata</taxon>
        <taxon>Glycyphagoidea</taxon>
        <taxon>Echimyopodidae</taxon>
        <taxon>Blomia</taxon>
    </lineage>
</organism>
<keyword evidence="1" id="KW-0812">Transmembrane</keyword>
<name>A0A9Q0M340_BLOTA</name>
<keyword evidence="1" id="KW-0472">Membrane</keyword>
<feature type="transmembrane region" description="Helical" evidence="1">
    <location>
        <begin position="80"/>
        <end position="103"/>
    </location>
</feature>
<comment type="caution">
    <text evidence="2">The sequence shown here is derived from an EMBL/GenBank/DDBJ whole genome shotgun (WGS) entry which is preliminary data.</text>
</comment>
<proteinExistence type="predicted"/>